<evidence type="ECO:0000259" key="2">
    <source>
        <dbReference type="PROSITE" id="PS51704"/>
    </source>
</evidence>
<dbReference type="InterPro" id="IPR017946">
    <property type="entry name" value="PLC-like_Pdiesterase_TIM-brl"/>
</dbReference>
<gene>
    <name evidence="3" type="ORF">SAMN05660642_03318</name>
</gene>
<feature type="compositionally biased region" description="Low complexity" evidence="1">
    <location>
        <begin position="248"/>
        <end position="260"/>
    </location>
</feature>
<protein>
    <submittedName>
        <fullName evidence="3">Glycerophosphoryl diester phosphodiesterase</fullName>
    </submittedName>
</protein>
<dbReference type="PANTHER" id="PTHR46211:SF14">
    <property type="entry name" value="GLYCEROPHOSPHODIESTER PHOSPHODIESTERASE"/>
    <property type="match status" value="1"/>
</dbReference>
<dbReference type="STRING" id="1137991.SAMN05660642_03318"/>
<dbReference type="CDD" id="cd08556">
    <property type="entry name" value="GDPD"/>
    <property type="match status" value="1"/>
</dbReference>
<dbReference type="EMBL" id="FNHE01000008">
    <property type="protein sequence ID" value="SDM77731.1"/>
    <property type="molecule type" value="Genomic_DNA"/>
</dbReference>
<name>A0A1G9W0M6_9ACTN</name>
<sequence>MRVIGHRGTPTGPRHTENTLPAVVAALEAGADGVEVDVRTTADGVLVLAHDPDLGRVLGTGVGTGPVVAETPSAALRALRLPGGAHVSTLDEVLDLAADSRALVVAEVKAGLGARRARTAVLLADHLHGRRRRRPGADRVVPSSFDTVSARALAGCGTVGGAVILEPWQEPRRMAGWARRCGLTELHLSVEHVRRDPGLVADLHATGMAVAAGIVDDPEESARLARLGVDLLCTDAVARVGRRRGAVVPAGTASGRPAGAARGGRRRGPRRGRGEGLSAAQAGTRPSSSR</sequence>
<dbReference type="Pfam" id="PF03009">
    <property type="entry name" value="GDPD"/>
    <property type="match status" value="1"/>
</dbReference>
<dbReference type="PANTHER" id="PTHR46211">
    <property type="entry name" value="GLYCEROPHOSPHORYL DIESTER PHOSPHODIESTERASE"/>
    <property type="match status" value="1"/>
</dbReference>
<evidence type="ECO:0000313" key="4">
    <source>
        <dbReference type="Proteomes" id="UP000198680"/>
    </source>
</evidence>
<dbReference type="AlphaFoldDB" id="A0A1G9W0M6"/>
<accession>A0A1G9W0M6</accession>
<dbReference type="GO" id="GO:0008081">
    <property type="term" value="F:phosphoric diester hydrolase activity"/>
    <property type="evidence" value="ECO:0007669"/>
    <property type="project" value="InterPro"/>
</dbReference>
<feature type="domain" description="GP-PDE" evidence="2">
    <location>
        <begin position="1"/>
        <end position="244"/>
    </location>
</feature>
<evidence type="ECO:0000313" key="3">
    <source>
        <dbReference type="EMBL" id="SDM77731.1"/>
    </source>
</evidence>
<dbReference type="GO" id="GO:0006629">
    <property type="term" value="P:lipid metabolic process"/>
    <property type="evidence" value="ECO:0007669"/>
    <property type="project" value="InterPro"/>
</dbReference>
<organism evidence="3 4">
    <name type="scientific">Geodermatophilus siccatus</name>
    <dbReference type="NCBI Taxonomy" id="1137991"/>
    <lineage>
        <taxon>Bacteria</taxon>
        <taxon>Bacillati</taxon>
        <taxon>Actinomycetota</taxon>
        <taxon>Actinomycetes</taxon>
        <taxon>Geodermatophilales</taxon>
        <taxon>Geodermatophilaceae</taxon>
        <taxon>Geodermatophilus</taxon>
    </lineage>
</organism>
<feature type="region of interest" description="Disordered" evidence="1">
    <location>
        <begin position="248"/>
        <end position="290"/>
    </location>
</feature>
<dbReference type="Gene3D" id="3.20.20.190">
    <property type="entry name" value="Phosphatidylinositol (PI) phosphodiesterase"/>
    <property type="match status" value="1"/>
</dbReference>
<dbReference type="PROSITE" id="PS51704">
    <property type="entry name" value="GP_PDE"/>
    <property type="match status" value="1"/>
</dbReference>
<reference evidence="4" key="1">
    <citation type="submission" date="2016-10" db="EMBL/GenBank/DDBJ databases">
        <authorList>
            <person name="Varghese N."/>
            <person name="Submissions S."/>
        </authorList>
    </citation>
    <scope>NUCLEOTIDE SEQUENCE [LARGE SCALE GENOMIC DNA]</scope>
    <source>
        <strain evidence="4">DSM 45419</strain>
    </source>
</reference>
<keyword evidence="4" id="KW-1185">Reference proteome</keyword>
<proteinExistence type="predicted"/>
<dbReference type="Proteomes" id="UP000198680">
    <property type="component" value="Unassembled WGS sequence"/>
</dbReference>
<evidence type="ECO:0000256" key="1">
    <source>
        <dbReference type="SAM" id="MobiDB-lite"/>
    </source>
</evidence>
<dbReference type="SUPFAM" id="SSF51695">
    <property type="entry name" value="PLC-like phosphodiesterases"/>
    <property type="match status" value="1"/>
</dbReference>
<dbReference type="InterPro" id="IPR030395">
    <property type="entry name" value="GP_PDE_dom"/>
</dbReference>